<comment type="caution">
    <text evidence="1">The sequence shown here is derived from an EMBL/GenBank/DDBJ whole genome shotgun (WGS) entry which is preliminary data.</text>
</comment>
<name>A0A2A2KBM2_9BILA</name>
<accession>A0A2A2KBM2</accession>
<dbReference type="EMBL" id="LIAE01009047">
    <property type="protein sequence ID" value="PAV71394.1"/>
    <property type="molecule type" value="Genomic_DNA"/>
</dbReference>
<organism evidence="1 2">
    <name type="scientific">Diploscapter pachys</name>
    <dbReference type="NCBI Taxonomy" id="2018661"/>
    <lineage>
        <taxon>Eukaryota</taxon>
        <taxon>Metazoa</taxon>
        <taxon>Ecdysozoa</taxon>
        <taxon>Nematoda</taxon>
        <taxon>Chromadorea</taxon>
        <taxon>Rhabditida</taxon>
        <taxon>Rhabditina</taxon>
        <taxon>Rhabditomorpha</taxon>
        <taxon>Rhabditoidea</taxon>
        <taxon>Rhabditidae</taxon>
        <taxon>Diploscapter</taxon>
    </lineage>
</organism>
<proteinExistence type="predicted"/>
<keyword evidence="2" id="KW-1185">Reference proteome</keyword>
<dbReference type="Proteomes" id="UP000218231">
    <property type="component" value="Unassembled WGS sequence"/>
</dbReference>
<evidence type="ECO:0000313" key="2">
    <source>
        <dbReference type="Proteomes" id="UP000218231"/>
    </source>
</evidence>
<sequence>MLCGVLPMAVAGDAGGAQLQGIAYLQGGYQQEALFAFLLDLHIAAPQQDLQRLRAVMPALHALGGLALQAAGVERQVQTPLARQLVQRGGQRAGRDVPVALLALAGGRGDGDCRQHACAGHAQAEGGSVDGMAQGGADAHPIACAVVDAHRQATGDQQQDLVGVGQLVGAGDLQPGHLRRAAQHAGAVARQLVDELAQGHLLHAEHAVGPGPGVAMHGGRPIVALGEHLQHLARLDRMRGAGGGEQRHLASAHGQQQALGVLAQQQLAALGAEGANRGVDAERAVVVDVAVQADFTTEQGQPALVGAVAQVDGSGGVQVDQAAVAAEQFTALAGGGAAVGHPGRQAQRFTCRPASASAKGQY</sequence>
<dbReference type="AlphaFoldDB" id="A0A2A2KBM2"/>
<gene>
    <name evidence="1" type="ORF">WR25_07181</name>
</gene>
<evidence type="ECO:0000313" key="1">
    <source>
        <dbReference type="EMBL" id="PAV71394.1"/>
    </source>
</evidence>
<reference evidence="1 2" key="1">
    <citation type="journal article" date="2017" name="Curr. Biol.">
        <title>Genome architecture and evolution of a unichromosomal asexual nematode.</title>
        <authorList>
            <person name="Fradin H."/>
            <person name="Zegar C."/>
            <person name="Gutwein M."/>
            <person name="Lucas J."/>
            <person name="Kovtun M."/>
            <person name="Corcoran D."/>
            <person name="Baugh L.R."/>
            <person name="Kiontke K."/>
            <person name="Gunsalus K."/>
            <person name="Fitch D.H."/>
            <person name="Piano F."/>
        </authorList>
    </citation>
    <scope>NUCLEOTIDE SEQUENCE [LARGE SCALE GENOMIC DNA]</scope>
    <source>
        <strain evidence="1">PF1309</strain>
    </source>
</reference>
<protein>
    <submittedName>
        <fullName evidence="1">Uncharacterized protein</fullName>
    </submittedName>
</protein>